<sequence length="229" mass="24152">MRSGLWVFLGLCLWLLPAGVGRPEGQACAQDAGRTEYLMVGYTSKGRVPGVAVYRNENGTLRGRWTNGQAQGRILTETAVPQSLTDGIEGTYETTGTNPDGRLYRGKLGIRKLGDKVYLFAWTNGETGVGILAGQVLVVGYGEQPGVALYALKADGSGDGGWTTLDMQGGIGREQFYGGGGLTATHRTKGVSPTGQPYEAAVTITKEGNAYRLAWSTGEVGVGLLTTAR</sequence>
<evidence type="ECO:0008006" key="3">
    <source>
        <dbReference type="Google" id="ProtNLM"/>
    </source>
</evidence>
<organism evidence="1 2">
    <name type="scientific">Chloracidobacterium sp. N</name>
    <dbReference type="NCBI Taxonomy" id="2821540"/>
    <lineage>
        <taxon>Bacteria</taxon>
        <taxon>Pseudomonadati</taxon>
        <taxon>Acidobacteriota</taxon>
        <taxon>Terriglobia</taxon>
        <taxon>Terriglobales</taxon>
        <taxon>Acidobacteriaceae</taxon>
        <taxon>Chloracidobacterium</taxon>
        <taxon>Chloracidobacterium aggregatum</taxon>
    </lineage>
</organism>
<dbReference type="RefSeq" id="WP_211421469.1">
    <property type="nucleotide sequence ID" value="NZ_CP072642.1"/>
</dbReference>
<keyword evidence="2" id="KW-1185">Reference proteome</keyword>
<evidence type="ECO:0000313" key="1">
    <source>
        <dbReference type="EMBL" id="QUV93047.1"/>
    </source>
</evidence>
<name>A0ABX8AXK6_9BACT</name>
<reference evidence="1 2" key="1">
    <citation type="submission" date="2021-03" db="EMBL/GenBank/DDBJ databases">
        <title>Genomic and phenotypic characterization of Chloracidobacterium isolates provides evidence for multiple species.</title>
        <authorList>
            <person name="Saini M.K."/>
            <person name="Costas A.M.G."/>
            <person name="Tank M."/>
            <person name="Bryant D.A."/>
        </authorList>
    </citation>
    <scope>NUCLEOTIDE SEQUENCE [LARGE SCALE GENOMIC DNA]</scope>
    <source>
        <strain evidence="1 2">N</strain>
    </source>
</reference>
<dbReference type="Proteomes" id="UP000677668">
    <property type="component" value="Chromosome 1"/>
</dbReference>
<accession>A0ABX8AXK6</accession>
<gene>
    <name evidence="1" type="ORF">J8C05_06570</name>
</gene>
<proteinExistence type="predicted"/>
<protein>
    <recommendedName>
        <fullName evidence="3">MORN repeat protein</fullName>
    </recommendedName>
</protein>
<evidence type="ECO:0000313" key="2">
    <source>
        <dbReference type="Proteomes" id="UP000677668"/>
    </source>
</evidence>
<dbReference type="EMBL" id="CP072642">
    <property type="protein sequence ID" value="QUV93047.1"/>
    <property type="molecule type" value="Genomic_DNA"/>
</dbReference>